<dbReference type="InterPro" id="IPR011990">
    <property type="entry name" value="TPR-like_helical_dom_sf"/>
</dbReference>
<dbReference type="AlphaFoldDB" id="A0A7W7FW19"/>
<dbReference type="RefSeq" id="WP_185005525.1">
    <property type="nucleotide sequence ID" value="NZ_BAAAUI010000043.1"/>
</dbReference>
<dbReference type="SUPFAM" id="SSF52540">
    <property type="entry name" value="P-loop containing nucleoside triphosphate hydrolases"/>
    <property type="match status" value="1"/>
</dbReference>
<dbReference type="InterPro" id="IPR016032">
    <property type="entry name" value="Sig_transdc_resp-reg_C-effctor"/>
</dbReference>
<feature type="domain" description="Bacterial transcriptional activator" evidence="1">
    <location>
        <begin position="108"/>
        <end position="252"/>
    </location>
</feature>
<dbReference type="SMART" id="SM00028">
    <property type="entry name" value="TPR"/>
    <property type="match status" value="6"/>
</dbReference>
<evidence type="ECO:0000313" key="3">
    <source>
        <dbReference type="Proteomes" id="UP000533598"/>
    </source>
</evidence>
<dbReference type="Gene3D" id="3.40.50.300">
    <property type="entry name" value="P-loop containing nucleotide triphosphate hydrolases"/>
    <property type="match status" value="1"/>
</dbReference>
<dbReference type="InterPro" id="IPR019734">
    <property type="entry name" value="TPR_rpt"/>
</dbReference>
<dbReference type="InterPro" id="IPR036388">
    <property type="entry name" value="WH-like_DNA-bd_sf"/>
</dbReference>
<name>A0A7W7FW19_9PSEU</name>
<keyword evidence="2" id="KW-0238">DNA-binding</keyword>
<accession>A0A7W7FW19</accession>
<reference evidence="2 3" key="1">
    <citation type="submission" date="2020-08" db="EMBL/GenBank/DDBJ databases">
        <title>Sequencing the genomes of 1000 actinobacteria strains.</title>
        <authorList>
            <person name="Klenk H.-P."/>
        </authorList>
    </citation>
    <scope>NUCLEOTIDE SEQUENCE [LARGE SCALE GENOMIC DNA]</scope>
    <source>
        <strain evidence="2 3">DSM 44230</strain>
    </source>
</reference>
<dbReference type="PANTHER" id="PTHR47691">
    <property type="entry name" value="REGULATOR-RELATED"/>
    <property type="match status" value="1"/>
</dbReference>
<dbReference type="Proteomes" id="UP000533598">
    <property type="component" value="Unassembled WGS sequence"/>
</dbReference>
<dbReference type="Gene3D" id="1.10.10.10">
    <property type="entry name" value="Winged helix-like DNA-binding domain superfamily/Winged helix DNA-binding domain"/>
    <property type="match status" value="1"/>
</dbReference>
<dbReference type="Pfam" id="PF03704">
    <property type="entry name" value="BTAD"/>
    <property type="match status" value="1"/>
</dbReference>
<dbReference type="InterPro" id="IPR041664">
    <property type="entry name" value="AAA_16"/>
</dbReference>
<dbReference type="EMBL" id="JACHMH010000001">
    <property type="protein sequence ID" value="MBB4679822.1"/>
    <property type="molecule type" value="Genomic_DNA"/>
</dbReference>
<dbReference type="Gene3D" id="1.25.40.10">
    <property type="entry name" value="Tetratricopeptide repeat domain"/>
    <property type="match status" value="3"/>
</dbReference>
<dbReference type="GO" id="GO:0006355">
    <property type="term" value="P:regulation of DNA-templated transcription"/>
    <property type="evidence" value="ECO:0007669"/>
    <property type="project" value="InterPro"/>
</dbReference>
<organism evidence="2 3">
    <name type="scientific">Crossiella cryophila</name>
    <dbReference type="NCBI Taxonomy" id="43355"/>
    <lineage>
        <taxon>Bacteria</taxon>
        <taxon>Bacillati</taxon>
        <taxon>Actinomycetota</taxon>
        <taxon>Actinomycetes</taxon>
        <taxon>Pseudonocardiales</taxon>
        <taxon>Pseudonocardiaceae</taxon>
        <taxon>Crossiella</taxon>
    </lineage>
</organism>
<keyword evidence="3" id="KW-1185">Reference proteome</keyword>
<dbReference type="InterPro" id="IPR027417">
    <property type="entry name" value="P-loop_NTPase"/>
</dbReference>
<dbReference type="SUPFAM" id="SSF46894">
    <property type="entry name" value="C-terminal effector domain of the bipartite response regulators"/>
    <property type="match status" value="1"/>
</dbReference>
<proteinExistence type="predicted"/>
<dbReference type="InterPro" id="IPR005158">
    <property type="entry name" value="BTAD"/>
</dbReference>
<gene>
    <name evidence="2" type="ORF">HNR67_005940</name>
</gene>
<dbReference type="GO" id="GO:0003677">
    <property type="term" value="F:DNA binding"/>
    <property type="evidence" value="ECO:0007669"/>
    <property type="project" value="UniProtKB-KW"/>
</dbReference>
<evidence type="ECO:0000259" key="1">
    <source>
        <dbReference type="SMART" id="SM01043"/>
    </source>
</evidence>
<dbReference type="Pfam" id="PF13424">
    <property type="entry name" value="TPR_12"/>
    <property type="match status" value="1"/>
</dbReference>
<protein>
    <submittedName>
        <fullName evidence="2">DNA-binding SARP family transcriptional activator/tetratricopeptide (TPR) repeat protein</fullName>
    </submittedName>
</protein>
<comment type="caution">
    <text evidence="2">The sequence shown here is derived from an EMBL/GenBank/DDBJ whole genome shotgun (WGS) entry which is preliminary data.</text>
</comment>
<evidence type="ECO:0000313" key="2">
    <source>
        <dbReference type="EMBL" id="MBB4679822.1"/>
    </source>
</evidence>
<dbReference type="PRINTS" id="PR00364">
    <property type="entry name" value="DISEASERSIST"/>
</dbReference>
<dbReference type="PANTHER" id="PTHR47691:SF3">
    <property type="entry name" value="HTH-TYPE TRANSCRIPTIONAL REGULATOR RV0890C-RELATED"/>
    <property type="match status" value="1"/>
</dbReference>
<sequence length="1059" mass="114838">MEIRILGEIGIHGPEGQIRLERMAERGVLAALALCPGEWVNAHTLAEHIWPAGPPPSAAASLGKYVERVRTAIQTAGGDKNWLRTRGVGSAHTDRARAYRLDVDPLLVDHHRSAHHAKLARTAAGRGEHEKAIAEYQAALGLWRGEPLSPVTGTWVEGQRFMLAQERLRMHTELLAEQLHAGDFPTVASNVTRLLNECTPTDELIMIGLRALAWCGRHTAIREFLDFATQRMRAACAAEPGPGVRELARHLLANPPRIAEPVPAPPESFAEATAVVAALPPDVLSFTGRTRELRELTQAVLRAAEGGTRIIAVDGMPGVGKTTLAVHAAHQLASRFPDGQFFLQLNAFTLGQRPLDPADGLIDLLVAIGVPARGIPSSCQARATLWRRRTHGKRLLLLLDDAAGHEQIWPLLPGSPGCFVLITSRRRLGALEHLRSLELAKMPPADAAELFLTLAGEQHRTAATDVADLVARCDFLPLAIRLAAGRLRHHPRWSVRHLVDLLACKQHRLSEIRAEKLCITAAFELSYQGLSEDQQRLFQQLGEHPGTEIDAYGAAALAGTDLATAGQGLEDLYDDHLLTETAPGRYGLHDLLQEYARMLSPPDRRQQRREALGRLLSYYLHTTIAATAQILVAAPVTEAAEPEHPPAHRPTITGANALAWLDSERCNLAACVLTPVPPEHAGLITALATALHPYLRRRGNWQQSSVLNQTALAVARRTGDRRGEANALSILGNVARLDGDNLAATGHLTQALALYRELDDLAGQAGTLNELGVVQYLVCDLAAATTNLYEAAEHYRTVGNTLGQAHALNDLGWTRFLDGDNCCAGGNLADALTFYRRLGNILGQANTLRDAALMRALSGDHTGARFDIAEALTYYRALGDELGEAGALNHSCLVRINTGELTEAAKDVTRSLAQSRALGDVLGQANALNSMGYLHSLTGDRAGAARDLTAALALYRHMRNPLGAAVTLWRLAAVRLAQDRVEEARSLYSRSLELGQQMAAPSVLAEAGAGLGRCLVRLHKVEEGREHLRRALSIYALIRWPQARRVAAELAELDRILPS</sequence>
<dbReference type="SMART" id="SM01043">
    <property type="entry name" value="BTAD"/>
    <property type="match status" value="1"/>
</dbReference>
<dbReference type="Pfam" id="PF13191">
    <property type="entry name" value="AAA_16"/>
    <property type="match status" value="1"/>
</dbReference>
<dbReference type="SUPFAM" id="SSF48452">
    <property type="entry name" value="TPR-like"/>
    <property type="match status" value="3"/>
</dbReference>